<dbReference type="Proteomes" id="UP000009058">
    <property type="component" value="Chromosome 5"/>
</dbReference>
<feature type="compositionally biased region" description="Basic and acidic residues" evidence="1">
    <location>
        <begin position="143"/>
        <end position="156"/>
    </location>
</feature>
<dbReference type="PANTHER" id="PTHR48148:SF3">
    <property type="entry name" value="KERATINOCYTE PROLINE-RICH PROTEIN"/>
    <property type="match status" value="1"/>
</dbReference>
<sequence length="735" mass="82504">MPKLQVAPSDRRTRSQVQGRHRQTWVRGEAGERLVTTAGTVVAGSSDPRGDEDDEDQSGGEEDAENEDEEEEDYDGEDEDLVVKQAAAEDEEDEGDEGEDEDRDEDQDEDQEEDQEEDEEMGNDRDQDIDPPSPPNRRSSRKRTTEPASHEDEPPSKRPRRGRSTPGAASSSQPPRTRCSSATVDRPSKDDKEPEASRRRSKAPSPQPAREAEPATQTAVRVVIFLRDDDIRGPTFSTINSHCQSVPYFNRQNQFHEPAWTLGLAGVEASDPGLAKYIQHGHGFHQSMVTALHILEEGKKGTRDEQFNVEIRAWADGAVSGLLEELRDNSETVDGDLEPLPRPQPRPQPESQPQPQPESQPQPQPYTIILIIDTSMNDPTETPKPCDEFAAHPIPNVRIYPCREEMEGDNGKIHDIYAFEEAAAATGTADARPTTCFGLSGHQTCEPEACPLRHETATMYKRTWSGFGNHVRAIQGRHLPLTCLPIPRTIAPPPEQPVKKPRREPREPTRRNPVRDARKEVSMQSTNMTPTQRQRSTPTFTDADFQLDLRETDRATTRRQRWFHQQVAPALRRGEFRVFVGTRPADAGLRGREGYVLRVVHTATRRDAAQCRDYINVLAVSADDDDDGANDWMGARVRDVEDFALATFEALRRRHDRAFESLEVGCRLDVGVKEAVDGGGGGLFVNELTRWYGATYFSNDALALPKTRICARFARAFADWVRSGGFREAQEWPEE</sequence>
<evidence type="ECO:0000256" key="1">
    <source>
        <dbReference type="SAM" id="MobiDB-lite"/>
    </source>
</evidence>
<feature type="region of interest" description="Disordered" evidence="1">
    <location>
        <begin position="330"/>
        <end position="363"/>
    </location>
</feature>
<reference key="2">
    <citation type="submission" date="2011-05" db="EMBL/GenBank/DDBJ databases">
        <title>The Genome Sequence of Magnaporthe oryzae 70-15.</title>
        <authorList>
            <consortium name="The Broad Institute Genome Sequencing Platform"/>
            <person name="Ma L.-J."/>
            <person name="Dead R."/>
            <person name="Young S.K."/>
            <person name="Zeng Q."/>
            <person name="Gargeya S."/>
            <person name="Fitzgerald M."/>
            <person name="Haas B."/>
            <person name="Abouelleil A."/>
            <person name="Alvarado L."/>
            <person name="Arachchi H.M."/>
            <person name="Berlin A."/>
            <person name="Brown A."/>
            <person name="Chapman S.B."/>
            <person name="Chen Z."/>
            <person name="Dunbar C."/>
            <person name="Freedman E."/>
            <person name="Gearin G."/>
            <person name="Gellesch M."/>
            <person name="Goldberg J."/>
            <person name="Griggs A."/>
            <person name="Gujja S."/>
            <person name="Heiman D."/>
            <person name="Howarth C."/>
            <person name="Larson L."/>
            <person name="Lui A."/>
            <person name="MacDonald P.J.P."/>
            <person name="Mehta T."/>
            <person name="Montmayeur A."/>
            <person name="Murphy C."/>
            <person name="Neiman D."/>
            <person name="Pearson M."/>
            <person name="Priest M."/>
            <person name="Roberts A."/>
            <person name="Saif S."/>
            <person name="Shea T."/>
            <person name="Shenoy N."/>
            <person name="Sisk P."/>
            <person name="Stolte C."/>
            <person name="Sykes S."/>
            <person name="Yandava C."/>
            <person name="Wortman J."/>
            <person name="Nusbaum C."/>
            <person name="Birren B."/>
        </authorList>
    </citation>
    <scope>NUCLEOTIDE SEQUENCE</scope>
    <source>
        <strain>70-15</strain>
    </source>
</reference>
<feature type="compositionally biased region" description="Basic and acidic residues" evidence="1">
    <location>
        <begin position="504"/>
        <end position="521"/>
    </location>
</feature>
<dbReference type="KEGG" id="mgr:MGG_00831"/>
<proteinExistence type="predicted"/>
<dbReference type="EMBL" id="CM001235">
    <property type="protein sequence ID" value="EHA48567.1"/>
    <property type="molecule type" value="Genomic_DNA"/>
</dbReference>
<dbReference type="OMA" id="RERDYMP"/>
<evidence type="ECO:0000313" key="3">
    <source>
        <dbReference type="Proteomes" id="UP000009058"/>
    </source>
</evidence>
<dbReference type="VEuPathDB" id="FungiDB:MGG_00831"/>
<dbReference type="AlphaFoldDB" id="G4NE32"/>
<feature type="compositionally biased region" description="Pro residues" evidence="1">
    <location>
        <begin position="340"/>
        <end position="363"/>
    </location>
</feature>
<keyword evidence="3" id="KW-1185">Reference proteome</keyword>
<gene>
    <name evidence="2" type="ORF">MGG_00831</name>
</gene>
<organism evidence="2 3">
    <name type="scientific">Pyricularia oryzae (strain 70-15 / ATCC MYA-4617 / FGSC 8958)</name>
    <name type="common">Rice blast fungus</name>
    <name type="synonym">Magnaporthe oryzae</name>
    <dbReference type="NCBI Taxonomy" id="242507"/>
    <lineage>
        <taxon>Eukaryota</taxon>
        <taxon>Fungi</taxon>
        <taxon>Dikarya</taxon>
        <taxon>Ascomycota</taxon>
        <taxon>Pezizomycotina</taxon>
        <taxon>Sordariomycetes</taxon>
        <taxon>Sordariomycetidae</taxon>
        <taxon>Magnaporthales</taxon>
        <taxon>Pyriculariaceae</taxon>
        <taxon>Pyricularia</taxon>
    </lineage>
</organism>
<dbReference type="OrthoDB" id="4789692at2759"/>
<protein>
    <submittedName>
        <fullName evidence="2">Uncharacterized protein</fullName>
    </submittedName>
</protein>
<name>G4NE32_PYRO7</name>
<evidence type="ECO:0000313" key="2">
    <source>
        <dbReference type="EMBL" id="EHA48567.1"/>
    </source>
</evidence>
<dbReference type="HOGENOM" id="CLU_377249_0_0_1"/>
<feature type="compositionally biased region" description="Acidic residues" evidence="1">
    <location>
        <begin position="88"/>
        <end position="121"/>
    </location>
</feature>
<dbReference type="InParanoid" id="G4NE32"/>
<feature type="compositionally biased region" description="Polar residues" evidence="1">
    <location>
        <begin position="167"/>
        <end position="183"/>
    </location>
</feature>
<dbReference type="eggNOG" id="ENOG502SRRF">
    <property type="taxonomic scope" value="Eukaryota"/>
</dbReference>
<dbReference type="PANTHER" id="PTHR48148">
    <property type="entry name" value="KERATINOCYTE PROLINE-RICH PROTEIN"/>
    <property type="match status" value="1"/>
</dbReference>
<feature type="region of interest" description="Disordered" evidence="1">
    <location>
        <begin position="487"/>
        <end position="539"/>
    </location>
</feature>
<feature type="compositionally biased region" description="Polar residues" evidence="1">
    <location>
        <begin position="522"/>
        <end position="539"/>
    </location>
</feature>
<dbReference type="GeneID" id="2674293"/>
<accession>G4NE32</accession>
<feature type="compositionally biased region" description="Basic and acidic residues" evidence="1">
    <location>
        <begin position="186"/>
        <end position="198"/>
    </location>
</feature>
<feature type="compositionally biased region" description="Acidic residues" evidence="1">
    <location>
        <begin position="50"/>
        <end position="80"/>
    </location>
</feature>
<feature type="region of interest" description="Disordered" evidence="1">
    <location>
        <begin position="1"/>
        <end position="217"/>
    </location>
</feature>
<dbReference type="RefSeq" id="XP_003718151.1">
    <property type="nucleotide sequence ID" value="XM_003718103.1"/>
</dbReference>
<reference evidence="2 3" key="1">
    <citation type="journal article" date="2005" name="Nature">
        <title>The genome sequence of the rice blast fungus Magnaporthe grisea.</title>
        <authorList>
            <person name="Dean R.A."/>
            <person name="Talbot N.J."/>
            <person name="Ebbole D.J."/>
            <person name="Farman M.L."/>
            <person name="Mitchell T.K."/>
            <person name="Orbach M.J."/>
            <person name="Thon M."/>
            <person name="Kulkarni R."/>
            <person name="Xu J.R."/>
            <person name="Pan H."/>
            <person name="Read N.D."/>
            <person name="Lee Y.H."/>
            <person name="Carbone I."/>
            <person name="Brown D."/>
            <person name="Oh Y.Y."/>
            <person name="Donofrio N."/>
            <person name="Jeong J.S."/>
            <person name="Soanes D.M."/>
            <person name="Djonovic S."/>
            <person name="Kolomiets E."/>
            <person name="Rehmeyer C."/>
            <person name="Li W."/>
            <person name="Harding M."/>
            <person name="Kim S."/>
            <person name="Lebrun M.H."/>
            <person name="Bohnert H."/>
            <person name="Coughlan S."/>
            <person name="Butler J."/>
            <person name="Calvo S."/>
            <person name="Ma L.J."/>
            <person name="Nicol R."/>
            <person name="Purcell S."/>
            <person name="Nusbaum C."/>
            <person name="Galagan J.E."/>
            <person name="Birren B.W."/>
        </authorList>
    </citation>
    <scope>NUCLEOTIDE SEQUENCE [LARGE SCALE GENOMIC DNA]</scope>
    <source>
        <strain evidence="3">70-15 / ATCC MYA-4617 / FGSC 8958</strain>
    </source>
</reference>